<sequence length="86" mass="9818">MIDTLLIDDKFCFEDKSAARLERSSFCEEPLDLAWDVTNKKAGVEGGTAAQISSFQIFLSPITYYQCPQASRRTIFSNSRSAYFYR</sequence>
<dbReference type="Proteomes" id="UP000184782">
    <property type="component" value="Unassembled WGS sequence"/>
</dbReference>
<dbReference type="AlphaFoldDB" id="A0A1N6J2R5"/>
<evidence type="ECO:0000313" key="2">
    <source>
        <dbReference type="Proteomes" id="UP000184782"/>
    </source>
</evidence>
<accession>A0A1N6J2R5</accession>
<organism evidence="1 2">
    <name type="scientific">Chryseobacterium scophthalmum</name>
    <dbReference type="NCBI Taxonomy" id="59733"/>
    <lineage>
        <taxon>Bacteria</taxon>
        <taxon>Pseudomonadati</taxon>
        <taxon>Bacteroidota</taxon>
        <taxon>Flavobacteriia</taxon>
        <taxon>Flavobacteriales</taxon>
        <taxon>Weeksellaceae</taxon>
        <taxon>Chryseobacterium group</taxon>
        <taxon>Chryseobacterium</taxon>
    </lineage>
</organism>
<keyword evidence="2" id="KW-1185">Reference proteome</keyword>
<gene>
    <name evidence="1" type="ORF">SAMN05421769_4030</name>
</gene>
<dbReference type="EMBL" id="FSRQ01000006">
    <property type="protein sequence ID" value="SIO38658.1"/>
    <property type="molecule type" value="Genomic_DNA"/>
</dbReference>
<reference evidence="2" key="1">
    <citation type="submission" date="2016-12" db="EMBL/GenBank/DDBJ databases">
        <authorList>
            <person name="Varghese N."/>
            <person name="Submissions S."/>
        </authorList>
    </citation>
    <scope>NUCLEOTIDE SEQUENCE [LARGE SCALE GENOMIC DNA]</scope>
    <source>
        <strain evidence="2">DSM 16779</strain>
    </source>
</reference>
<proteinExistence type="predicted"/>
<protein>
    <submittedName>
        <fullName evidence="1">Uncharacterized protein</fullName>
    </submittedName>
</protein>
<name>A0A1N6J2R5_9FLAO</name>
<evidence type="ECO:0000313" key="1">
    <source>
        <dbReference type="EMBL" id="SIO38658.1"/>
    </source>
</evidence>